<evidence type="ECO:0000259" key="17">
    <source>
        <dbReference type="Pfam" id="PF03443"/>
    </source>
</evidence>
<evidence type="ECO:0000256" key="12">
    <source>
        <dbReference type="ARBA" id="ARBA00023326"/>
    </source>
</evidence>
<evidence type="ECO:0000256" key="14">
    <source>
        <dbReference type="ARBA" id="ARBA00045077"/>
    </source>
</evidence>
<keyword evidence="8" id="KW-0186">Copper</keyword>
<keyword evidence="3" id="KW-0964">Secreted</keyword>
<evidence type="ECO:0000256" key="8">
    <source>
        <dbReference type="ARBA" id="ARBA00023008"/>
    </source>
</evidence>
<evidence type="ECO:0000256" key="1">
    <source>
        <dbReference type="ARBA" id="ARBA00001973"/>
    </source>
</evidence>
<evidence type="ECO:0000256" key="11">
    <source>
        <dbReference type="ARBA" id="ARBA00023277"/>
    </source>
</evidence>
<evidence type="ECO:0000256" key="3">
    <source>
        <dbReference type="ARBA" id="ARBA00022525"/>
    </source>
</evidence>
<evidence type="ECO:0000256" key="15">
    <source>
        <dbReference type="ARBA" id="ARBA00047174"/>
    </source>
</evidence>
<dbReference type="Gene3D" id="2.70.50.70">
    <property type="match status" value="1"/>
</dbReference>
<keyword evidence="5 16" id="KW-0732">Signal</keyword>
<comment type="caution">
    <text evidence="18">The sequence shown here is derived from an EMBL/GenBank/DDBJ whole genome shotgun (WGS) entry which is preliminary data.</text>
</comment>
<dbReference type="CDD" id="cd21175">
    <property type="entry name" value="LPMO_AA9"/>
    <property type="match status" value="1"/>
</dbReference>
<dbReference type="PANTHER" id="PTHR33353:SF19">
    <property type="entry name" value="GLYCOSYLHYDROLASE FAMILY 61-8 PROTEIN"/>
    <property type="match status" value="1"/>
</dbReference>
<dbReference type="EMBL" id="MU839008">
    <property type="protein sequence ID" value="KAK1767540.1"/>
    <property type="molecule type" value="Genomic_DNA"/>
</dbReference>
<feature type="chain" id="PRO_5042538502" description="lytic cellulose monooxygenase (C4-dehydrogenating)" evidence="16">
    <location>
        <begin position="20"/>
        <end position="258"/>
    </location>
</feature>
<evidence type="ECO:0000256" key="5">
    <source>
        <dbReference type="ARBA" id="ARBA00022729"/>
    </source>
</evidence>
<protein>
    <recommendedName>
        <fullName evidence="15">lytic cellulose monooxygenase (C4-dehydrogenating)</fullName>
        <ecNumber evidence="15">1.14.99.56</ecNumber>
    </recommendedName>
</protein>
<keyword evidence="6" id="KW-0136">Cellulose degradation</keyword>
<dbReference type="EC" id="1.14.99.56" evidence="15"/>
<keyword evidence="7" id="KW-0560">Oxidoreductase</keyword>
<dbReference type="GO" id="GO:0005576">
    <property type="term" value="C:extracellular region"/>
    <property type="evidence" value="ECO:0007669"/>
    <property type="project" value="UniProtKB-SubCell"/>
</dbReference>
<comment type="similarity">
    <text evidence="13">Belongs to the polysaccharide monooxygenase AA9 family.</text>
</comment>
<evidence type="ECO:0000256" key="4">
    <source>
        <dbReference type="ARBA" id="ARBA00022723"/>
    </source>
</evidence>
<evidence type="ECO:0000256" key="7">
    <source>
        <dbReference type="ARBA" id="ARBA00023002"/>
    </source>
</evidence>
<keyword evidence="12" id="KW-0624">Polysaccharide degradation</keyword>
<dbReference type="GO" id="GO:0030245">
    <property type="term" value="P:cellulose catabolic process"/>
    <property type="evidence" value="ECO:0007669"/>
    <property type="project" value="UniProtKB-KW"/>
</dbReference>
<dbReference type="GO" id="GO:0016787">
    <property type="term" value="F:hydrolase activity"/>
    <property type="evidence" value="ECO:0007669"/>
    <property type="project" value="UniProtKB-KW"/>
</dbReference>
<keyword evidence="4" id="KW-0479">Metal-binding</keyword>
<dbReference type="GeneID" id="85307800"/>
<name>A0AAJ0BZT5_9PEZI</name>
<evidence type="ECO:0000256" key="13">
    <source>
        <dbReference type="ARBA" id="ARBA00044502"/>
    </source>
</evidence>
<dbReference type="InterPro" id="IPR049892">
    <property type="entry name" value="AA9"/>
</dbReference>
<evidence type="ECO:0000313" key="18">
    <source>
        <dbReference type="EMBL" id="KAK1767540.1"/>
    </source>
</evidence>
<evidence type="ECO:0000256" key="2">
    <source>
        <dbReference type="ARBA" id="ARBA00004613"/>
    </source>
</evidence>
<keyword evidence="18" id="KW-0378">Hydrolase</keyword>
<evidence type="ECO:0000256" key="9">
    <source>
        <dbReference type="ARBA" id="ARBA00023033"/>
    </source>
</evidence>
<comment type="subcellular location">
    <subcellularLocation>
        <location evidence="2">Secreted</location>
    </subcellularLocation>
</comment>
<evidence type="ECO:0000256" key="16">
    <source>
        <dbReference type="SAM" id="SignalP"/>
    </source>
</evidence>
<proteinExistence type="inferred from homology"/>
<keyword evidence="10" id="KW-1015">Disulfide bond</keyword>
<comment type="cofactor">
    <cofactor evidence="1">
        <name>Cu(2+)</name>
        <dbReference type="ChEBI" id="CHEBI:29036"/>
    </cofactor>
</comment>
<dbReference type="InterPro" id="IPR005103">
    <property type="entry name" value="AA9_LPMO"/>
</dbReference>
<dbReference type="PANTHER" id="PTHR33353">
    <property type="entry name" value="PUTATIVE (AFU_ORTHOLOGUE AFUA_1G12560)-RELATED"/>
    <property type="match status" value="1"/>
</dbReference>
<dbReference type="AlphaFoldDB" id="A0AAJ0BZT5"/>
<accession>A0AAJ0BZT5</accession>
<dbReference type="GO" id="GO:0004497">
    <property type="term" value="F:monooxygenase activity"/>
    <property type="evidence" value="ECO:0007669"/>
    <property type="project" value="UniProtKB-KW"/>
</dbReference>
<gene>
    <name evidence="18" type="ORF">QBC33DRAFT_451584</name>
</gene>
<evidence type="ECO:0000256" key="10">
    <source>
        <dbReference type="ARBA" id="ARBA00023157"/>
    </source>
</evidence>
<dbReference type="RefSeq" id="XP_060283753.1">
    <property type="nucleotide sequence ID" value="XM_060424613.1"/>
</dbReference>
<dbReference type="GO" id="GO:0046872">
    <property type="term" value="F:metal ion binding"/>
    <property type="evidence" value="ECO:0007669"/>
    <property type="project" value="UniProtKB-KW"/>
</dbReference>
<reference evidence="18" key="1">
    <citation type="submission" date="2023-06" db="EMBL/GenBank/DDBJ databases">
        <title>Genome-scale phylogeny and comparative genomics of the fungal order Sordariales.</title>
        <authorList>
            <consortium name="Lawrence Berkeley National Laboratory"/>
            <person name="Hensen N."/>
            <person name="Bonometti L."/>
            <person name="Westerberg I."/>
            <person name="Brannstrom I.O."/>
            <person name="Guillou S."/>
            <person name="Cros-Aarteil S."/>
            <person name="Calhoun S."/>
            <person name="Haridas S."/>
            <person name="Kuo A."/>
            <person name="Mondo S."/>
            <person name="Pangilinan J."/>
            <person name="Riley R."/>
            <person name="Labutti K."/>
            <person name="Andreopoulos B."/>
            <person name="Lipzen A."/>
            <person name="Chen C."/>
            <person name="Yanf M."/>
            <person name="Daum C."/>
            <person name="Ng V."/>
            <person name="Clum A."/>
            <person name="Steindorff A."/>
            <person name="Ohm R."/>
            <person name="Martin F."/>
            <person name="Silar P."/>
            <person name="Natvig D."/>
            <person name="Lalanne C."/>
            <person name="Gautier V."/>
            <person name="Ament-Velasquez S.L."/>
            <person name="Kruys A."/>
            <person name="Hutchinson M.I."/>
            <person name="Powell A.J."/>
            <person name="Barry K."/>
            <person name="Miller A.N."/>
            <person name="Grigoriev I.V."/>
            <person name="Debuchy R."/>
            <person name="Gladieux P."/>
            <person name="Thoren M.H."/>
            <person name="Johannesson H."/>
        </authorList>
    </citation>
    <scope>NUCLEOTIDE SEQUENCE</scope>
    <source>
        <strain evidence="18">8032-3</strain>
    </source>
</reference>
<feature type="domain" description="Auxiliary Activity family 9 catalytic" evidence="17">
    <location>
        <begin position="20"/>
        <end position="237"/>
    </location>
</feature>
<keyword evidence="9" id="KW-0503">Monooxygenase</keyword>
<sequence>MHVASVISTVGLLAAGAAAHGAVTSYVIAGTAYPGYQGFSPSNSPNVIQRQWSDYNPVTSVTDAKLRCNGGTSASLNASVKPGDSVSAIWGQWTHSQGPILVWMYKCAGAFSACDGSGSGWFKIDEAGFHGDGVKVFLDTETPSGWDIAKLVGGNKQWTSTIPAGLAPGNYLIRHELIALHQANSPQFYAECAQIVVTGSGTAEPSAAQKAAIPGYCKQGDANIKVPINDHSIPQTYVIPGPPVFKGSAAVKAREFTA</sequence>
<evidence type="ECO:0000256" key="6">
    <source>
        <dbReference type="ARBA" id="ARBA00023001"/>
    </source>
</evidence>
<dbReference type="Pfam" id="PF03443">
    <property type="entry name" value="AA9"/>
    <property type="match status" value="1"/>
</dbReference>
<evidence type="ECO:0000313" key="19">
    <source>
        <dbReference type="Proteomes" id="UP001244011"/>
    </source>
</evidence>
<keyword evidence="19" id="KW-1185">Reference proteome</keyword>
<feature type="signal peptide" evidence="16">
    <location>
        <begin position="1"/>
        <end position="19"/>
    </location>
</feature>
<keyword evidence="11" id="KW-0119">Carbohydrate metabolism</keyword>
<organism evidence="18 19">
    <name type="scientific">Phialemonium atrogriseum</name>
    <dbReference type="NCBI Taxonomy" id="1093897"/>
    <lineage>
        <taxon>Eukaryota</taxon>
        <taxon>Fungi</taxon>
        <taxon>Dikarya</taxon>
        <taxon>Ascomycota</taxon>
        <taxon>Pezizomycotina</taxon>
        <taxon>Sordariomycetes</taxon>
        <taxon>Sordariomycetidae</taxon>
        <taxon>Cephalothecales</taxon>
        <taxon>Cephalothecaceae</taxon>
        <taxon>Phialemonium</taxon>
    </lineage>
</organism>
<dbReference type="Proteomes" id="UP001244011">
    <property type="component" value="Unassembled WGS sequence"/>
</dbReference>
<comment type="catalytic activity">
    <reaction evidence="14">
        <text>[(1-&gt;4)-beta-D-glucosyl]n+m + reduced acceptor + O2 = 4-dehydro-beta-D-glucosyl-[(1-&gt;4)-beta-D-glucosyl]n-1 + [(1-&gt;4)-beta-D-glucosyl]m + acceptor + H2O.</text>
        <dbReference type="EC" id="1.14.99.56"/>
    </reaction>
</comment>